<accession>A0ACC0HMZ6</accession>
<evidence type="ECO:0000313" key="2">
    <source>
        <dbReference type="Proteomes" id="UP001060215"/>
    </source>
</evidence>
<proteinExistence type="predicted"/>
<name>A0ACC0HMZ6_9ERIC</name>
<keyword evidence="2" id="KW-1185">Reference proteome</keyword>
<reference evidence="1 2" key="1">
    <citation type="journal article" date="2022" name="Plant J.">
        <title>Chromosome-level genome of Camellia lanceoleosa provides a valuable resource for understanding genome evolution and self-incompatibility.</title>
        <authorList>
            <person name="Gong W."/>
            <person name="Xiao S."/>
            <person name="Wang L."/>
            <person name="Liao Z."/>
            <person name="Chang Y."/>
            <person name="Mo W."/>
            <person name="Hu G."/>
            <person name="Li W."/>
            <person name="Zhao G."/>
            <person name="Zhu H."/>
            <person name="Hu X."/>
            <person name="Ji K."/>
            <person name="Xiang X."/>
            <person name="Song Q."/>
            <person name="Yuan D."/>
            <person name="Jin S."/>
            <person name="Zhang L."/>
        </authorList>
    </citation>
    <scope>NUCLEOTIDE SEQUENCE [LARGE SCALE GENOMIC DNA]</scope>
    <source>
        <strain evidence="1">SQ_2022a</strain>
    </source>
</reference>
<dbReference type="EMBL" id="CM045761">
    <property type="protein sequence ID" value="KAI8013376.1"/>
    <property type="molecule type" value="Genomic_DNA"/>
</dbReference>
<dbReference type="Proteomes" id="UP001060215">
    <property type="component" value="Chromosome 4"/>
</dbReference>
<gene>
    <name evidence="1" type="ORF">LOK49_LG05G01445</name>
</gene>
<evidence type="ECO:0000313" key="1">
    <source>
        <dbReference type="EMBL" id="KAI8013376.1"/>
    </source>
</evidence>
<comment type="caution">
    <text evidence="1">The sequence shown here is derived from an EMBL/GenBank/DDBJ whole genome shotgun (WGS) entry which is preliminary data.</text>
</comment>
<organism evidence="1 2">
    <name type="scientific">Camellia lanceoleosa</name>
    <dbReference type="NCBI Taxonomy" id="1840588"/>
    <lineage>
        <taxon>Eukaryota</taxon>
        <taxon>Viridiplantae</taxon>
        <taxon>Streptophyta</taxon>
        <taxon>Embryophyta</taxon>
        <taxon>Tracheophyta</taxon>
        <taxon>Spermatophyta</taxon>
        <taxon>Magnoliopsida</taxon>
        <taxon>eudicotyledons</taxon>
        <taxon>Gunneridae</taxon>
        <taxon>Pentapetalae</taxon>
        <taxon>asterids</taxon>
        <taxon>Ericales</taxon>
        <taxon>Theaceae</taxon>
        <taxon>Camellia</taxon>
    </lineage>
</organism>
<sequence>MVAHRLYGNKWAMVARLFPGRTDNAVKYKPCYKPCAKIVNGVAGIHEANVLHLDWIFAAYWKPLISSSKVLRVLWYGFYDECLRKYGNANVWKYFTDLFDNLPLTALIESQILFAWWTFTFFGYTRQCPSFGPDIGD</sequence>
<protein>
    <submittedName>
        <fullName evidence="1">Serine/threonine-protein phosphatase PP2A catalytic subunit</fullName>
    </submittedName>
</protein>